<gene>
    <name evidence="1" type="ORF">VDGE_30067</name>
</gene>
<reference evidence="1 2" key="1">
    <citation type="submission" date="2018-12" db="EMBL/GenBank/DDBJ databases">
        <title>Genome of Verticillium dahliae isolate Getta Getta.</title>
        <authorList>
            <person name="Gardiner D.M."/>
        </authorList>
    </citation>
    <scope>NUCLEOTIDE SEQUENCE [LARGE SCALE GENOMIC DNA]</scope>
    <source>
        <strain evidence="1 2">Getta Getta</strain>
    </source>
</reference>
<name>A0A444RRP6_VERDA</name>
<accession>A0A444RRP6</accession>
<dbReference type="AlphaFoldDB" id="A0A444RRP6"/>
<dbReference type="Proteomes" id="UP000288725">
    <property type="component" value="Unassembled WGS sequence"/>
</dbReference>
<proteinExistence type="predicted"/>
<organism evidence="1 2">
    <name type="scientific">Verticillium dahliae</name>
    <name type="common">Verticillium wilt</name>
    <dbReference type="NCBI Taxonomy" id="27337"/>
    <lineage>
        <taxon>Eukaryota</taxon>
        <taxon>Fungi</taxon>
        <taxon>Dikarya</taxon>
        <taxon>Ascomycota</taxon>
        <taxon>Pezizomycotina</taxon>
        <taxon>Sordariomycetes</taxon>
        <taxon>Hypocreomycetidae</taxon>
        <taxon>Glomerellales</taxon>
        <taxon>Plectosphaerellaceae</taxon>
        <taxon>Verticillium</taxon>
    </lineage>
</organism>
<protein>
    <submittedName>
        <fullName evidence="1">Uncharacterized protein</fullName>
    </submittedName>
</protein>
<comment type="caution">
    <text evidence="1">The sequence shown here is derived from an EMBL/GenBank/DDBJ whole genome shotgun (WGS) entry which is preliminary data.</text>
</comment>
<evidence type="ECO:0000313" key="1">
    <source>
        <dbReference type="EMBL" id="RXG43725.1"/>
    </source>
</evidence>
<evidence type="ECO:0000313" key="2">
    <source>
        <dbReference type="Proteomes" id="UP000288725"/>
    </source>
</evidence>
<dbReference type="EMBL" id="RSDZ01000101">
    <property type="protein sequence ID" value="RXG43725.1"/>
    <property type="molecule type" value="Genomic_DNA"/>
</dbReference>
<sequence>MDDKFTLIKSDTLGPVKQDTTIEWKSGTGGIWIGPPGNVNRHPQPCKKDGSAVIEEGYLVAINDMYCFFSPALT</sequence>